<accession>A0A087TC66</accession>
<proteinExistence type="predicted"/>
<evidence type="ECO:0000313" key="1">
    <source>
        <dbReference type="EMBL" id="KFM62705.1"/>
    </source>
</evidence>
<dbReference type="EMBL" id="KK114556">
    <property type="protein sequence ID" value="KFM62705.1"/>
    <property type="molecule type" value="Genomic_DNA"/>
</dbReference>
<feature type="non-terminal residue" evidence="1">
    <location>
        <position position="1"/>
    </location>
</feature>
<dbReference type="AlphaFoldDB" id="A0A087TC66"/>
<keyword evidence="2" id="KW-1185">Reference proteome</keyword>
<dbReference type="OrthoDB" id="6437193at2759"/>
<organism evidence="1 2">
    <name type="scientific">Stegodyphus mimosarum</name>
    <name type="common">African social velvet spider</name>
    <dbReference type="NCBI Taxonomy" id="407821"/>
    <lineage>
        <taxon>Eukaryota</taxon>
        <taxon>Metazoa</taxon>
        <taxon>Ecdysozoa</taxon>
        <taxon>Arthropoda</taxon>
        <taxon>Chelicerata</taxon>
        <taxon>Arachnida</taxon>
        <taxon>Araneae</taxon>
        <taxon>Araneomorphae</taxon>
        <taxon>Entelegynae</taxon>
        <taxon>Eresoidea</taxon>
        <taxon>Eresidae</taxon>
        <taxon>Stegodyphus</taxon>
    </lineage>
</organism>
<protein>
    <recommendedName>
        <fullName evidence="3">Laminin subunit alpha-2</fullName>
    </recommendedName>
</protein>
<dbReference type="Proteomes" id="UP000054359">
    <property type="component" value="Unassembled WGS sequence"/>
</dbReference>
<name>A0A087TC66_STEMI</name>
<feature type="non-terminal residue" evidence="1">
    <location>
        <position position="69"/>
    </location>
</feature>
<reference evidence="1 2" key="1">
    <citation type="submission" date="2013-11" db="EMBL/GenBank/DDBJ databases">
        <title>Genome sequencing of Stegodyphus mimosarum.</title>
        <authorList>
            <person name="Bechsgaard J."/>
        </authorList>
    </citation>
    <scope>NUCLEOTIDE SEQUENCE [LARGE SCALE GENOMIC DNA]</scope>
</reference>
<evidence type="ECO:0008006" key="3">
    <source>
        <dbReference type="Google" id="ProtNLM"/>
    </source>
</evidence>
<sequence length="69" mass="8297">REFLYSALEETEAKRSIKDVYEKVKNYFKDLNIDLKEKFTKFGEWVKNQYGNALEKGKSKFENIKKIAR</sequence>
<evidence type="ECO:0000313" key="2">
    <source>
        <dbReference type="Proteomes" id="UP000054359"/>
    </source>
</evidence>
<gene>
    <name evidence="1" type="ORF">X975_05398</name>
</gene>